<keyword evidence="2" id="KW-1185">Reference proteome</keyword>
<protein>
    <submittedName>
        <fullName evidence="1">Uncharacterized protein</fullName>
    </submittedName>
</protein>
<reference evidence="1 2" key="1">
    <citation type="journal article" date="2013" name="PLoS ONE">
        <title>Genomic and secretomic analyses reveal unique features of the lignocellulolytic enzyme system of Penicillium decumbens.</title>
        <authorList>
            <person name="Liu G."/>
            <person name="Zhang L."/>
            <person name="Wei X."/>
            <person name="Zou G."/>
            <person name="Qin Y."/>
            <person name="Ma L."/>
            <person name="Li J."/>
            <person name="Zheng H."/>
            <person name="Wang S."/>
            <person name="Wang C."/>
            <person name="Xun L."/>
            <person name="Zhao G.-P."/>
            <person name="Zhou Z."/>
            <person name="Qu Y."/>
        </authorList>
    </citation>
    <scope>NUCLEOTIDE SEQUENCE [LARGE SCALE GENOMIC DNA]</scope>
    <source>
        <strain evidence="2">114-2 / CGMCC 5302</strain>
    </source>
</reference>
<dbReference type="AlphaFoldDB" id="S8AZA4"/>
<dbReference type="Proteomes" id="UP000019376">
    <property type="component" value="Unassembled WGS sequence"/>
</dbReference>
<sequence length="66" mass="7416">MALGRTKRTGAHKMSRLIVCRQQATWTTRNLDWCLSRTEKSGLEAGRSAGVLQRLSGHYLKVCRGI</sequence>
<dbReference type="HOGENOM" id="CLU_2831963_0_0_1"/>
<name>S8AZA4_PENO1</name>
<evidence type="ECO:0000313" key="1">
    <source>
        <dbReference type="EMBL" id="EPS27317.1"/>
    </source>
</evidence>
<proteinExistence type="predicted"/>
<evidence type="ECO:0000313" key="2">
    <source>
        <dbReference type="Proteomes" id="UP000019376"/>
    </source>
</evidence>
<gene>
    <name evidence="1" type="ORF">PDE_02260</name>
</gene>
<accession>S8AZA4</accession>
<organism evidence="1 2">
    <name type="scientific">Penicillium oxalicum (strain 114-2 / CGMCC 5302)</name>
    <name type="common">Penicillium decumbens</name>
    <dbReference type="NCBI Taxonomy" id="933388"/>
    <lineage>
        <taxon>Eukaryota</taxon>
        <taxon>Fungi</taxon>
        <taxon>Dikarya</taxon>
        <taxon>Ascomycota</taxon>
        <taxon>Pezizomycotina</taxon>
        <taxon>Eurotiomycetes</taxon>
        <taxon>Eurotiomycetidae</taxon>
        <taxon>Eurotiales</taxon>
        <taxon>Aspergillaceae</taxon>
        <taxon>Penicillium</taxon>
    </lineage>
</organism>
<dbReference type="EMBL" id="KB644410">
    <property type="protein sequence ID" value="EPS27317.1"/>
    <property type="molecule type" value="Genomic_DNA"/>
</dbReference>